<keyword evidence="7 8" id="KW-0472">Membrane</keyword>
<evidence type="ECO:0000313" key="9">
    <source>
        <dbReference type="EMBL" id="KAJ7090390.1"/>
    </source>
</evidence>
<dbReference type="PANTHER" id="PTHR19315">
    <property type="entry name" value="ER MEMBRANE PROTEIN COMPLEX SUBUNIT 4"/>
    <property type="match status" value="1"/>
</dbReference>
<sequence length="174" mass="19002">MSKTLEYSTLETASKWRNLPPPPGFSKTASVHFTSSTPTHTAPPPEAYNQLKEKRALEFATAPAKSLPMQAFMLYMSGGGVQIFSMGIVFMLLLTPFKNLAGMNDAFAQFAPSTATNPRAFTTLALQKLIYVACNIITLMVGLWKCRSMGLLPLGTGDWLAFETRGLAPEMALF</sequence>
<evidence type="ECO:0000313" key="10">
    <source>
        <dbReference type="Proteomes" id="UP001222325"/>
    </source>
</evidence>
<keyword evidence="6 8" id="KW-1133">Transmembrane helix</keyword>
<evidence type="ECO:0000256" key="2">
    <source>
        <dbReference type="ARBA" id="ARBA00007715"/>
    </source>
</evidence>
<evidence type="ECO:0000256" key="1">
    <source>
        <dbReference type="ARBA" id="ARBA00004477"/>
    </source>
</evidence>
<dbReference type="Proteomes" id="UP001222325">
    <property type="component" value="Unassembled WGS sequence"/>
</dbReference>
<dbReference type="InterPro" id="IPR009445">
    <property type="entry name" value="TMEM85/Emc4"/>
</dbReference>
<proteinExistence type="inferred from homology"/>
<organism evidence="9 10">
    <name type="scientific">Mycena belliarum</name>
    <dbReference type="NCBI Taxonomy" id="1033014"/>
    <lineage>
        <taxon>Eukaryota</taxon>
        <taxon>Fungi</taxon>
        <taxon>Dikarya</taxon>
        <taxon>Basidiomycota</taxon>
        <taxon>Agaricomycotina</taxon>
        <taxon>Agaricomycetes</taxon>
        <taxon>Agaricomycetidae</taxon>
        <taxon>Agaricales</taxon>
        <taxon>Marasmiineae</taxon>
        <taxon>Mycenaceae</taxon>
        <taxon>Mycena</taxon>
    </lineage>
</organism>
<keyword evidence="4 8" id="KW-0812">Transmembrane</keyword>
<dbReference type="AlphaFoldDB" id="A0AAD6XPW4"/>
<comment type="similarity">
    <text evidence="2">Belongs to the EMC4 family.</text>
</comment>
<comment type="subcellular location">
    <subcellularLocation>
        <location evidence="1">Endoplasmic reticulum membrane</location>
        <topology evidence="1">Multi-pass membrane protein</topology>
    </subcellularLocation>
</comment>
<evidence type="ECO:0000256" key="6">
    <source>
        <dbReference type="ARBA" id="ARBA00022989"/>
    </source>
</evidence>
<reference evidence="9" key="1">
    <citation type="submission" date="2023-03" db="EMBL/GenBank/DDBJ databases">
        <title>Massive genome expansion in bonnet fungi (Mycena s.s.) driven by repeated elements and novel gene families across ecological guilds.</title>
        <authorList>
            <consortium name="Lawrence Berkeley National Laboratory"/>
            <person name="Harder C.B."/>
            <person name="Miyauchi S."/>
            <person name="Viragh M."/>
            <person name="Kuo A."/>
            <person name="Thoen E."/>
            <person name="Andreopoulos B."/>
            <person name="Lu D."/>
            <person name="Skrede I."/>
            <person name="Drula E."/>
            <person name="Henrissat B."/>
            <person name="Morin E."/>
            <person name="Kohler A."/>
            <person name="Barry K."/>
            <person name="LaButti K."/>
            <person name="Morin E."/>
            <person name="Salamov A."/>
            <person name="Lipzen A."/>
            <person name="Mereny Z."/>
            <person name="Hegedus B."/>
            <person name="Baldrian P."/>
            <person name="Stursova M."/>
            <person name="Weitz H."/>
            <person name="Taylor A."/>
            <person name="Grigoriev I.V."/>
            <person name="Nagy L.G."/>
            <person name="Martin F."/>
            <person name="Kauserud H."/>
        </authorList>
    </citation>
    <scope>NUCLEOTIDE SEQUENCE</scope>
    <source>
        <strain evidence="9">CBHHK173m</strain>
    </source>
</reference>
<feature type="transmembrane region" description="Helical" evidence="8">
    <location>
        <begin position="125"/>
        <end position="144"/>
    </location>
</feature>
<evidence type="ECO:0000256" key="5">
    <source>
        <dbReference type="ARBA" id="ARBA00022824"/>
    </source>
</evidence>
<evidence type="ECO:0000256" key="3">
    <source>
        <dbReference type="ARBA" id="ARBA00020820"/>
    </source>
</evidence>
<keyword evidence="10" id="KW-1185">Reference proteome</keyword>
<name>A0AAD6XPW4_9AGAR</name>
<keyword evidence="5" id="KW-0256">Endoplasmic reticulum</keyword>
<evidence type="ECO:0000256" key="4">
    <source>
        <dbReference type="ARBA" id="ARBA00022692"/>
    </source>
</evidence>
<protein>
    <recommendedName>
        <fullName evidence="3">ER membrane protein complex subunit 4</fullName>
    </recommendedName>
</protein>
<accession>A0AAD6XPW4</accession>
<dbReference type="GO" id="GO:0005789">
    <property type="term" value="C:endoplasmic reticulum membrane"/>
    <property type="evidence" value="ECO:0007669"/>
    <property type="project" value="UniProtKB-SubCell"/>
</dbReference>
<dbReference type="Pfam" id="PF06417">
    <property type="entry name" value="EMC4"/>
    <property type="match status" value="1"/>
</dbReference>
<comment type="caution">
    <text evidence="9">The sequence shown here is derived from an EMBL/GenBank/DDBJ whole genome shotgun (WGS) entry which is preliminary data.</text>
</comment>
<gene>
    <name evidence="9" type="ORF">B0H15DRAFT_922519</name>
</gene>
<evidence type="ECO:0000256" key="7">
    <source>
        <dbReference type="ARBA" id="ARBA00023136"/>
    </source>
</evidence>
<dbReference type="EMBL" id="JARJCN010000022">
    <property type="protein sequence ID" value="KAJ7090390.1"/>
    <property type="molecule type" value="Genomic_DNA"/>
</dbReference>
<feature type="transmembrane region" description="Helical" evidence="8">
    <location>
        <begin position="72"/>
        <end position="94"/>
    </location>
</feature>
<evidence type="ECO:0000256" key="8">
    <source>
        <dbReference type="SAM" id="Phobius"/>
    </source>
</evidence>